<dbReference type="PANTHER" id="PTHR18964:SF149">
    <property type="entry name" value="BIFUNCTIONAL UDP-N-ACETYLGLUCOSAMINE 2-EPIMERASE_N-ACETYLMANNOSAMINE KINASE"/>
    <property type="match status" value="1"/>
</dbReference>
<comment type="similarity">
    <text evidence="1">Belongs to the ROK (NagC/XylR) family.</text>
</comment>
<dbReference type="PANTHER" id="PTHR18964">
    <property type="entry name" value="ROK (REPRESSOR, ORF, KINASE) FAMILY"/>
    <property type="match status" value="1"/>
</dbReference>
<dbReference type="RefSeq" id="WP_115371987.1">
    <property type="nucleotide sequence ID" value="NZ_QASA01000001.1"/>
</dbReference>
<comment type="caution">
    <text evidence="2">The sequence shown here is derived from an EMBL/GenBank/DDBJ whole genome shotgun (WGS) entry which is preliminary data.</text>
</comment>
<dbReference type="GO" id="GO:0004340">
    <property type="term" value="F:glucokinase activity"/>
    <property type="evidence" value="ECO:0007669"/>
    <property type="project" value="UniProtKB-EC"/>
</dbReference>
<dbReference type="Proteomes" id="UP000253919">
    <property type="component" value="Unassembled WGS sequence"/>
</dbReference>
<keyword evidence="2" id="KW-0418">Kinase</keyword>
<dbReference type="InterPro" id="IPR000600">
    <property type="entry name" value="ROK"/>
</dbReference>
<dbReference type="Pfam" id="PF00480">
    <property type="entry name" value="ROK"/>
    <property type="match status" value="1"/>
</dbReference>
<evidence type="ECO:0000256" key="1">
    <source>
        <dbReference type="ARBA" id="ARBA00006479"/>
    </source>
</evidence>
<evidence type="ECO:0000313" key="3">
    <source>
        <dbReference type="Proteomes" id="UP000253919"/>
    </source>
</evidence>
<dbReference type="OrthoDB" id="9810372at2"/>
<dbReference type="EC" id="2.7.1.2" evidence="2"/>
<keyword evidence="2" id="KW-0808">Transferase</keyword>
<accession>A0A369QD00</accession>
<name>A0A369QD00_9BACT</name>
<dbReference type="InterPro" id="IPR043129">
    <property type="entry name" value="ATPase_NBD"/>
</dbReference>
<dbReference type="AlphaFoldDB" id="A0A369QD00"/>
<dbReference type="SUPFAM" id="SSF53067">
    <property type="entry name" value="Actin-like ATPase domain"/>
    <property type="match status" value="1"/>
</dbReference>
<evidence type="ECO:0000313" key="2">
    <source>
        <dbReference type="EMBL" id="RDC62564.1"/>
    </source>
</evidence>
<dbReference type="EMBL" id="QASA01000001">
    <property type="protein sequence ID" value="RDC62564.1"/>
    <property type="molecule type" value="Genomic_DNA"/>
</dbReference>
<gene>
    <name evidence="2" type="ORF">AHMF7616_01158</name>
</gene>
<organism evidence="2 3">
    <name type="scientific">Adhaeribacter pallidiroseus</name>
    <dbReference type="NCBI Taxonomy" id="2072847"/>
    <lineage>
        <taxon>Bacteria</taxon>
        <taxon>Pseudomonadati</taxon>
        <taxon>Bacteroidota</taxon>
        <taxon>Cytophagia</taxon>
        <taxon>Cytophagales</taxon>
        <taxon>Hymenobacteraceae</taxon>
        <taxon>Adhaeribacter</taxon>
    </lineage>
</organism>
<sequence>MERIVLEEKIIGLDIGGTKIHLGLVQQGAILRDIKLPTSAQAGREQILSEIRQGIQELMEPGVTGIGIGVPGLVDEEKGLVFDVQNIPHFTQVPIKQYLEDYFGKPVYLTNDANSFILGEKLYGRAQPYKNVVGLTLGTGLGGGIILNNQLYSGAFSSAGEFGGIPYQGKTMEDYCSGKFFPSQCGLTGPEVHDRATKNDPEALSILHQFGEHLGEAIKVIMYALAPEAVFLGGSVSSCFPYFKEGMWNRVQQFPYEKVRNNLIIERSRMNDGAILGAAALVHMKSKEVAAKW</sequence>
<keyword evidence="3" id="KW-1185">Reference proteome</keyword>
<proteinExistence type="inferred from homology"/>
<reference evidence="2 3" key="1">
    <citation type="submission" date="2018-04" db="EMBL/GenBank/DDBJ databases">
        <title>Adhaeribacter sp. HMF7616 genome sequencing and assembly.</title>
        <authorList>
            <person name="Kang H."/>
            <person name="Kang J."/>
            <person name="Cha I."/>
            <person name="Kim H."/>
            <person name="Joh K."/>
        </authorList>
    </citation>
    <scope>NUCLEOTIDE SEQUENCE [LARGE SCALE GENOMIC DNA]</scope>
    <source>
        <strain evidence="2 3">HMF7616</strain>
    </source>
</reference>
<dbReference type="Gene3D" id="3.30.420.40">
    <property type="match status" value="2"/>
</dbReference>
<protein>
    <submittedName>
        <fullName evidence="2">Glucokinase</fullName>
        <ecNumber evidence="2">2.7.1.2</ecNumber>
    </submittedName>
</protein>